<keyword evidence="4 13" id="KW-0732">Signal</keyword>
<dbReference type="InterPro" id="IPR003961">
    <property type="entry name" value="FN3_dom"/>
</dbReference>
<keyword evidence="8" id="KW-0472">Membrane</keyword>
<evidence type="ECO:0000256" key="2">
    <source>
        <dbReference type="ARBA" id="ARBA00013064"/>
    </source>
</evidence>
<comment type="subcellular location">
    <subcellularLocation>
        <location evidence="1">Membrane</location>
        <topology evidence="1">Single-pass membrane protein</topology>
    </subcellularLocation>
</comment>
<dbReference type="EC" id="3.1.3.48" evidence="2"/>
<keyword evidence="7" id="KW-1133">Transmembrane helix</keyword>
<dbReference type="SMART" id="SM00060">
    <property type="entry name" value="FN3"/>
    <property type="match status" value="2"/>
</dbReference>
<feature type="region of interest" description="Disordered" evidence="12">
    <location>
        <begin position="299"/>
        <end position="318"/>
    </location>
</feature>
<feature type="chain" id="PRO_5035788289" description="protein-tyrosine-phosphatase" evidence="13">
    <location>
        <begin position="23"/>
        <end position="1442"/>
    </location>
</feature>
<evidence type="ECO:0000256" key="3">
    <source>
        <dbReference type="ARBA" id="ARBA00022692"/>
    </source>
</evidence>
<dbReference type="PROSITE" id="PS50835">
    <property type="entry name" value="IG_LIKE"/>
    <property type="match status" value="1"/>
</dbReference>
<dbReference type="GO" id="GO:0045202">
    <property type="term" value="C:synapse"/>
    <property type="evidence" value="ECO:0007669"/>
    <property type="project" value="UniProtKB-ARBA"/>
</dbReference>
<dbReference type="PROSITE" id="PS50055">
    <property type="entry name" value="TYR_PHOSPHATASE_PTP"/>
    <property type="match status" value="2"/>
</dbReference>
<dbReference type="InterPro" id="IPR003599">
    <property type="entry name" value="Ig_sub"/>
</dbReference>
<evidence type="ECO:0000313" key="17">
    <source>
        <dbReference type="EMBL" id="CAB3403750.1"/>
    </source>
</evidence>
<dbReference type="GO" id="GO:0016020">
    <property type="term" value="C:membrane"/>
    <property type="evidence" value="ECO:0007669"/>
    <property type="project" value="UniProtKB-SubCell"/>
</dbReference>
<feature type="domain" description="Ig-like" evidence="16">
    <location>
        <begin position="163"/>
        <end position="274"/>
    </location>
</feature>
<dbReference type="EMBL" id="CADEPM010000004">
    <property type="protein sequence ID" value="CAB3403750.1"/>
    <property type="molecule type" value="Genomic_DNA"/>
</dbReference>
<evidence type="ECO:0000256" key="7">
    <source>
        <dbReference type="ARBA" id="ARBA00022989"/>
    </source>
</evidence>
<dbReference type="InterPro" id="IPR013783">
    <property type="entry name" value="Ig-like_fold"/>
</dbReference>
<dbReference type="Proteomes" id="UP000494206">
    <property type="component" value="Unassembled WGS sequence"/>
</dbReference>
<sequence>MRIHCWIWWITVILLFLRYCRADADDDTDEELLDKKEIRIENTTNAGKTTTTKPEPKLKDARDLEIPRCESNHDCVHGGVCKKGNIGYGICMCPASCPATIPVRCGYRFSSASQCLLMDKIYRSKYDVLDPACYHNQCVCPPQFDEVQVAATDLPLRLNTTLPPIKCDKRDLQVVGNAFPSPSVYKGSDVTLFCCINVDPEGFVDAAGVFFIQNSTLMREATAHPFNEEYRRRSQGRHACWELEIKNAQPSDTGSYMCMVTSSVPGATANYTIDFEVKDHHRRSHSYWYKRPKKVTKPTDSVSSSEFGMKPPNKSNTPRMIHKLRVNATEKEAVITWESEEGPEGSQVVPIDLRLVRRTDNRGHVVFSQDNATSPVIVKELRAATPYTLFVSGKDGTVPFEFTEHFSTKQKRPHAPKEEDVRVLNSGSSLICEVEWKSPAETNGRIVKYFVSVRGALRIPRPDGSLIPDDFPMASEADKRCANWDGDESKAGQSGINPIDFSTDFYSCKFGPLKPNRNYSVSVWAENSAGRSLPAVFKKSCVTNYAQPDVVHEPQTSLAANQSTFSLKFGAAPDDTNGPISCYYVAIVPIPKNVSLDLLPPTNEIVMDSFSKVFSNNLHGSAAEKKRFFAYIAESYTEFPRETIIGDGGGVADMQPCNVQYLSRYSAEDLALRTGLKYTGFLIVRVDKEEEKKFDKSNPIGGSRFLQRILDRDRSANPTKRVSLMRKQRQLHLSGPAYGFSGYFKPVILDPEASSGGFATVLKVVVPLVIFIAMATLFAMAIVNRHRRGRGHPYHWCPLSRIISKDVADRTLLKPSFGAVLIEDLPTEYVMRHRDSDFVFVQEYEALPHYQFETTASNRKDNLHKNRYNDIRAFDETRVKLSKIDGDDSSDYINANYIKSWNGLKTFIAAQAPLDATLGDFWRMIWEQEAYLIVMVANLSEKNRQQCAKYWPDDSVQRYGDIVVKPVQAFYFSDYAVRTFDIVHVDEAINDGNPMIEYANIPMIRNSGAFGANARRVTQYHFMNWNDYKAPECSTSMLRFLHILRDVPEFNDSPVVIHCSAGVGRTGTFITIDSMFDQCNAEGKANVFEFVSSLRRQRNLMVQSVEQYVFIYKALAEWHLYGYTDMDIDQFEEHYQMLLEPSMRERSASFNGSQRVMLGKSTDKSCENGLEEEFKRLERNLEVPPSTSFASKDENLMKNRFEAAVPYDKYRVVLSPTIGYADSSYINASHIKGYFYSYIVAQDPVSEVTVFDFWRMIADQRISTVVMLSNEADWSASEKYWPEEVGKTATFRAPRNNVDVEFIDEERQPDYLTRTLAYSMKDNEGGQKQEIVQYAFTSWPSEAPVPTSSTSLLSLISRVLERQSRLADSGPILVHCRNGSSETGIFVCISLLLLRLKAERRIDVFQTVKGLQNQRPMMFTKLEQYSFCYQSVADYISRTSTR</sequence>
<evidence type="ECO:0000256" key="8">
    <source>
        <dbReference type="ARBA" id="ARBA00023136"/>
    </source>
</evidence>
<evidence type="ECO:0000256" key="13">
    <source>
        <dbReference type="SAM" id="SignalP"/>
    </source>
</evidence>
<dbReference type="Gene3D" id="3.90.190.10">
    <property type="entry name" value="Protein tyrosine phosphatase superfamily"/>
    <property type="match status" value="2"/>
</dbReference>
<evidence type="ECO:0000256" key="9">
    <source>
        <dbReference type="ARBA" id="ARBA00023157"/>
    </source>
</evidence>
<keyword evidence="9" id="KW-1015">Disulfide bond</keyword>
<dbReference type="SUPFAM" id="SSF49265">
    <property type="entry name" value="Fibronectin type III"/>
    <property type="match status" value="2"/>
</dbReference>
<feature type="signal peptide" evidence="13">
    <location>
        <begin position="1"/>
        <end position="22"/>
    </location>
</feature>
<evidence type="ECO:0000313" key="18">
    <source>
        <dbReference type="Proteomes" id="UP000494206"/>
    </source>
</evidence>
<dbReference type="CDD" id="cd00047">
    <property type="entry name" value="PTPc"/>
    <property type="match status" value="2"/>
</dbReference>
<dbReference type="InterPro" id="IPR013151">
    <property type="entry name" value="Immunoglobulin_dom"/>
</dbReference>
<proteinExistence type="predicted"/>
<dbReference type="InterPro" id="IPR003595">
    <property type="entry name" value="Tyr_Pase_cat"/>
</dbReference>
<dbReference type="PROSITE" id="PS00383">
    <property type="entry name" value="TYR_PHOSPHATASE_1"/>
    <property type="match status" value="1"/>
</dbReference>
<comment type="catalytic activity">
    <reaction evidence="11">
        <text>O-phospho-L-tyrosyl-[protein] + H2O = L-tyrosyl-[protein] + phosphate</text>
        <dbReference type="Rhea" id="RHEA:10684"/>
        <dbReference type="Rhea" id="RHEA-COMP:10136"/>
        <dbReference type="Rhea" id="RHEA-COMP:20101"/>
        <dbReference type="ChEBI" id="CHEBI:15377"/>
        <dbReference type="ChEBI" id="CHEBI:43474"/>
        <dbReference type="ChEBI" id="CHEBI:46858"/>
        <dbReference type="ChEBI" id="CHEBI:61978"/>
        <dbReference type="EC" id="3.1.3.48"/>
    </reaction>
</comment>
<evidence type="ECO:0000256" key="6">
    <source>
        <dbReference type="ARBA" id="ARBA00022912"/>
    </source>
</evidence>
<evidence type="ECO:0000259" key="16">
    <source>
        <dbReference type="PROSITE" id="PS50835"/>
    </source>
</evidence>
<feature type="domain" description="Tyrosine-protein phosphatase" evidence="14">
    <location>
        <begin position="840"/>
        <end position="1118"/>
    </location>
</feature>
<reference evidence="17 18" key="1">
    <citation type="submission" date="2020-04" db="EMBL/GenBank/DDBJ databases">
        <authorList>
            <person name="Laetsch R D."/>
            <person name="Stevens L."/>
            <person name="Kumar S."/>
            <person name="Blaxter L. M."/>
        </authorList>
    </citation>
    <scope>NUCLEOTIDE SEQUENCE [LARGE SCALE GENOMIC DNA]</scope>
</reference>
<dbReference type="FunFam" id="3.90.190.10:FF:000092">
    <property type="entry name" value="Tyrosine-protein phosphatase 69D"/>
    <property type="match status" value="1"/>
</dbReference>
<dbReference type="GO" id="GO:0005001">
    <property type="term" value="F:transmembrane receptor protein tyrosine phosphatase activity"/>
    <property type="evidence" value="ECO:0007669"/>
    <property type="project" value="UniProtKB-ARBA"/>
</dbReference>
<name>A0A8S1EUR2_9PELO</name>
<dbReference type="InterPro" id="IPR000242">
    <property type="entry name" value="PTP_cat"/>
</dbReference>
<keyword evidence="6" id="KW-0904">Protein phosphatase</keyword>
<dbReference type="PANTHER" id="PTHR19134">
    <property type="entry name" value="RECEPTOR-TYPE TYROSINE-PROTEIN PHOSPHATASE"/>
    <property type="match status" value="1"/>
</dbReference>
<dbReference type="Gene3D" id="2.60.40.10">
    <property type="entry name" value="Immunoglobulins"/>
    <property type="match status" value="2"/>
</dbReference>
<evidence type="ECO:0000256" key="11">
    <source>
        <dbReference type="ARBA" id="ARBA00051722"/>
    </source>
</evidence>
<feature type="domain" description="Tyrosine specific protein phosphatases" evidence="15">
    <location>
        <begin position="1038"/>
        <end position="1109"/>
    </location>
</feature>
<evidence type="ECO:0000259" key="14">
    <source>
        <dbReference type="PROSITE" id="PS50055"/>
    </source>
</evidence>
<dbReference type="PROSITE" id="PS50056">
    <property type="entry name" value="TYR_PHOSPHATASE_2"/>
    <property type="match status" value="2"/>
</dbReference>
<dbReference type="SMART" id="SM00409">
    <property type="entry name" value="IG"/>
    <property type="match status" value="1"/>
</dbReference>
<keyword evidence="3" id="KW-0812">Transmembrane</keyword>
<dbReference type="CDD" id="cd00063">
    <property type="entry name" value="FN3"/>
    <property type="match status" value="1"/>
</dbReference>
<dbReference type="Pfam" id="PF00047">
    <property type="entry name" value="ig"/>
    <property type="match status" value="1"/>
</dbReference>
<organism evidence="17 18">
    <name type="scientific">Caenorhabditis bovis</name>
    <dbReference type="NCBI Taxonomy" id="2654633"/>
    <lineage>
        <taxon>Eukaryota</taxon>
        <taxon>Metazoa</taxon>
        <taxon>Ecdysozoa</taxon>
        <taxon>Nematoda</taxon>
        <taxon>Chromadorea</taxon>
        <taxon>Rhabditida</taxon>
        <taxon>Rhabditina</taxon>
        <taxon>Rhabditomorpha</taxon>
        <taxon>Rhabditoidea</taxon>
        <taxon>Rhabditidae</taxon>
        <taxon>Peloderinae</taxon>
        <taxon>Caenorhabditis</taxon>
    </lineage>
</organism>
<dbReference type="Pfam" id="PF00102">
    <property type="entry name" value="Y_phosphatase"/>
    <property type="match status" value="2"/>
</dbReference>
<evidence type="ECO:0000259" key="15">
    <source>
        <dbReference type="PROSITE" id="PS50056"/>
    </source>
</evidence>
<dbReference type="OrthoDB" id="6058203at2759"/>
<keyword evidence="5" id="KW-0378">Hydrolase</keyword>
<dbReference type="InterPro" id="IPR007110">
    <property type="entry name" value="Ig-like_dom"/>
</dbReference>
<dbReference type="PRINTS" id="PR00700">
    <property type="entry name" value="PRTYPHPHTASE"/>
</dbReference>
<feature type="domain" description="Tyrosine specific protein phosphatases" evidence="15">
    <location>
        <begin position="1350"/>
        <end position="1426"/>
    </location>
</feature>
<evidence type="ECO:0000256" key="10">
    <source>
        <dbReference type="ARBA" id="ARBA00023319"/>
    </source>
</evidence>
<accession>A0A8S1EUR2</accession>
<dbReference type="InterPro" id="IPR036179">
    <property type="entry name" value="Ig-like_dom_sf"/>
</dbReference>
<dbReference type="PANTHER" id="PTHR19134:SF495">
    <property type="entry name" value="TYROSINE-PROTEIN PHOSPHATASE 69D"/>
    <property type="match status" value="1"/>
</dbReference>
<protein>
    <recommendedName>
        <fullName evidence="2">protein-tyrosine-phosphatase</fullName>
        <ecNumber evidence="2">3.1.3.48</ecNumber>
    </recommendedName>
</protein>
<evidence type="ECO:0000256" key="12">
    <source>
        <dbReference type="SAM" id="MobiDB-lite"/>
    </source>
</evidence>
<dbReference type="FunFam" id="3.90.190.10:FF:000102">
    <property type="entry name" value="Receptor-type tyrosine-protein phosphatase"/>
    <property type="match status" value="1"/>
</dbReference>
<dbReference type="SMART" id="SM00194">
    <property type="entry name" value="PTPc"/>
    <property type="match status" value="2"/>
</dbReference>
<evidence type="ECO:0000256" key="4">
    <source>
        <dbReference type="ARBA" id="ARBA00022729"/>
    </source>
</evidence>
<dbReference type="SUPFAM" id="SSF52799">
    <property type="entry name" value="(Phosphotyrosine protein) phosphatases II"/>
    <property type="match status" value="2"/>
</dbReference>
<keyword evidence="10" id="KW-0393">Immunoglobulin domain</keyword>
<keyword evidence="18" id="KW-1185">Reference proteome</keyword>
<dbReference type="InterPro" id="IPR016130">
    <property type="entry name" value="Tyr_Pase_AS"/>
</dbReference>
<evidence type="ECO:0000256" key="1">
    <source>
        <dbReference type="ARBA" id="ARBA00004167"/>
    </source>
</evidence>
<dbReference type="SMART" id="SM00404">
    <property type="entry name" value="PTPc_motif"/>
    <property type="match status" value="2"/>
</dbReference>
<comment type="caution">
    <text evidence="17">The sequence shown here is derived from an EMBL/GenBank/DDBJ whole genome shotgun (WGS) entry which is preliminary data.</text>
</comment>
<feature type="domain" description="Tyrosine-protein phosphatase" evidence="14">
    <location>
        <begin position="1170"/>
        <end position="1435"/>
    </location>
</feature>
<dbReference type="InterPro" id="IPR036116">
    <property type="entry name" value="FN3_sf"/>
</dbReference>
<dbReference type="InterPro" id="IPR050348">
    <property type="entry name" value="Protein-Tyr_Phosphatase"/>
</dbReference>
<gene>
    <name evidence="17" type="ORF">CBOVIS_LOCUS6172</name>
</gene>
<dbReference type="InterPro" id="IPR029021">
    <property type="entry name" value="Prot-tyrosine_phosphatase-like"/>
</dbReference>
<dbReference type="SUPFAM" id="SSF48726">
    <property type="entry name" value="Immunoglobulin"/>
    <property type="match status" value="1"/>
</dbReference>
<dbReference type="InterPro" id="IPR000387">
    <property type="entry name" value="Tyr_Pase_dom"/>
</dbReference>
<evidence type="ECO:0000256" key="5">
    <source>
        <dbReference type="ARBA" id="ARBA00022801"/>
    </source>
</evidence>